<gene>
    <name evidence="2" type="ORF">BVC80_1835g729</name>
</gene>
<evidence type="ECO:0000256" key="1">
    <source>
        <dbReference type="SAM" id="MobiDB-lite"/>
    </source>
</evidence>
<evidence type="ECO:0000313" key="3">
    <source>
        <dbReference type="Proteomes" id="UP000195402"/>
    </source>
</evidence>
<comment type="caution">
    <text evidence="2">The sequence shown here is derived from an EMBL/GenBank/DDBJ whole genome shotgun (WGS) entry which is preliminary data.</text>
</comment>
<evidence type="ECO:0000313" key="2">
    <source>
        <dbReference type="EMBL" id="OVA18293.1"/>
    </source>
</evidence>
<feature type="region of interest" description="Disordered" evidence="1">
    <location>
        <begin position="1"/>
        <end position="21"/>
    </location>
</feature>
<dbReference type="AlphaFoldDB" id="A0A200R6I9"/>
<reference evidence="2 3" key="1">
    <citation type="journal article" date="2017" name="Mol. Plant">
        <title>The Genome of Medicinal Plant Macleaya cordata Provides New Insights into Benzylisoquinoline Alkaloids Metabolism.</title>
        <authorList>
            <person name="Liu X."/>
            <person name="Liu Y."/>
            <person name="Huang P."/>
            <person name="Ma Y."/>
            <person name="Qing Z."/>
            <person name="Tang Q."/>
            <person name="Cao H."/>
            <person name="Cheng P."/>
            <person name="Zheng Y."/>
            <person name="Yuan Z."/>
            <person name="Zhou Y."/>
            <person name="Liu J."/>
            <person name="Tang Z."/>
            <person name="Zhuo Y."/>
            <person name="Zhang Y."/>
            <person name="Yu L."/>
            <person name="Huang J."/>
            <person name="Yang P."/>
            <person name="Peng Q."/>
            <person name="Zhang J."/>
            <person name="Jiang W."/>
            <person name="Zhang Z."/>
            <person name="Lin K."/>
            <person name="Ro D.K."/>
            <person name="Chen X."/>
            <person name="Xiong X."/>
            <person name="Shang Y."/>
            <person name="Huang S."/>
            <person name="Zeng J."/>
        </authorList>
    </citation>
    <scope>NUCLEOTIDE SEQUENCE [LARGE SCALE GENOMIC DNA]</scope>
    <source>
        <strain evidence="3">cv. BLH2017</strain>
        <tissue evidence="2">Root</tissue>
    </source>
</reference>
<name>A0A200R6I9_MACCD</name>
<dbReference type="Proteomes" id="UP000195402">
    <property type="component" value="Unassembled WGS sequence"/>
</dbReference>
<dbReference type="EMBL" id="MVGT01000437">
    <property type="protein sequence ID" value="OVA18293.1"/>
    <property type="molecule type" value="Genomic_DNA"/>
</dbReference>
<dbReference type="InParanoid" id="A0A200R6I9"/>
<sequence>MLIAENDLHKRSRLASQTRQLGPVKPLRNRLAVVPKRFKREKAWWGHGGGDTV</sequence>
<accession>A0A200R6I9</accession>
<protein>
    <submittedName>
        <fullName evidence="2">Uncharacterized protein</fullName>
    </submittedName>
</protein>
<keyword evidence="3" id="KW-1185">Reference proteome</keyword>
<proteinExistence type="predicted"/>
<organism evidence="2 3">
    <name type="scientific">Macleaya cordata</name>
    <name type="common">Five-seeded plume-poppy</name>
    <name type="synonym">Bocconia cordata</name>
    <dbReference type="NCBI Taxonomy" id="56857"/>
    <lineage>
        <taxon>Eukaryota</taxon>
        <taxon>Viridiplantae</taxon>
        <taxon>Streptophyta</taxon>
        <taxon>Embryophyta</taxon>
        <taxon>Tracheophyta</taxon>
        <taxon>Spermatophyta</taxon>
        <taxon>Magnoliopsida</taxon>
        <taxon>Ranunculales</taxon>
        <taxon>Papaveraceae</taxon>
        <taxon>Papaveroideae</taxon>
        <taxon>Macleaya</taxon>
    </lineage>
</organism>